<sequence length="119" mass="13927">MDSHGKISFTWKEDVFELIVEDEFNEEGIDVNVPVLKQSVLNKAPKNWKRIEMWDQKVLGSPETIKKCQSIWNWFTIKGCTKTAFVVSNNIQVQVLEKYADKNSGIFLDIEKAYKWLQE</sequence>
<dbReference type="Proteomes" id="UP001226574">
    <property type="component" value="Unassembled WGS sequence"/>
</dbReference>
<evidence type="ECO:0000313" key="2">
    <source>
        <dbReference type="Proteomes" id="UP001226574"/>
    </source>
</evidence>
<dbReference type="RefSeq" id="WP_309039694.1">
    <property type="nucleotide sequence ID" value="NZ_JAVIFY010000020.1"/>
</dbReference>
<gene>
    <name evidence="1" type="ORF">RC083_19500</name>
</gene>
<name>A0ABU1BJJ1_PSEHA</name>
<evidence type="ECO:0008006" key="3">
    <source>
        <dbReference type="Google" id="ProtNLM"/>
    </source>
</evidence>
<organism evidence="1 2">
    <name type="scientific">Pseudoalteromonas haloplanktis</name>
    <name type="common">Alteromonas haloplanktis</name>
    <dbReference type="NCBI Taxonomy" id="228"/>
    <lineage>
        <taxon>Bacteria</taxon>
        <taxon>Pseudomonadati</taxon>
        <taxon>Pseudomonadota</taxon>
        <taxon>Gammaproteobacteria</taxon>
        <taxon>Alteromonadales</taxon>
        <taxon>Pseudoalteromonadaceae</taxon>
        <taxon>Pseudoalteromonas</taxon>
    </lineage>
</organism>
<accession>A0ABU1BJJ1</accession>
<evidence type="ECO:0000313" key="1">
    <source>
        <dbReference type="EMBL" id="MDQ9093762.1"/>
    </source>
</evidence>
<keyword evidence="2" id="KW-1185">Reference proteome</keyword>
<reference evidence="1 2" key="1">
    <citation type="submission" date="2023-08" db="EMBL/GenBank/DDBJ databases">
        <title>Pseudoalteromonas haloplanktis LL1 genome.</title>
        <authorList>
            <person name="Wu S."/>
        </authorList>
    </citation>
    <scope>NUCLEOTIDE SEQUENCE [LARGE SCALE GENOMIC DNA]</scope>
    <source>
        <strain evidence="1 2">LL1</strain>
    </source>
</reference>
<protein>
    <recommendedName>
        <fullName evidence="3">STAS/SEC14 domain-containing protein</fullName>
    </recommendedName>
</protein>
<proteinExistence type="predicted"/>
<comment type="caution">
    <text evidence="1">The sequence shown here is derived from an EMBL/GenBank/DDBJ whole genome shotgun (WGS) entry which is preliminary data.</text>
</comment>
<dbReference type="EMBL" id="JAVIFY010000020">
    <property type="protein sequence ID" value="MDQ9093762.1"/>
    <property type="molecule type" value="Genomic_DNA"/>
</dbReference>